<dbReference type="EMBL" id="JBAFUR010000004">
    <property type="protein sequence ID" value="MFG1253788.1"/>
    <property type="molecule type" value="Genomic_DNA"/>
</dbReference>
<evidence type="ECO:0000313" key="1">
    <source>
        <dbReference type="EMBL" id="MFG1253788.1"/>
    </source>
</evidence>
<dbReference type="RefSeq" id="WP_394009734.1">
    <property type="nucleotide sequence ID" value="NZ_JBAFUR010000004.1"/>
</dbReference>
<accession>A0ABW6ZIY6</accession>
<name>A0ABW6ZIY6_9HYPH</name>
<reference evidence="1 2" key="1">
    <citation type="submission" date="2024-02" db="EMBL/GenBank/DDBJ databases">
        <title>Expansion and revision of Xanthobacter and proposal of Roseixanthobacter gen. nov.</title>
        <authorList>
            <person name="Soltysiak M.P.M."/>
            <person name="Jalihal A."/>
            <person name="Ory A."/>
            <person name="Chrisophersen C."/>
            <person name="Lee A.D."/>
            <person name="Boulton J."/>
            <person name="Springer M."/>
        </authorList>
    </citation>
    <scope>NUCLEOTIDE SEQUENCE [LARGE SCALE GENOMIC DNA]</scope>
    <source>
        <strain evidence="1 2">CB5</strain>
    </source>
</reference>
<keyword evidence="2" id="KW-1185">Reference proteome</keyword>
<proteinExistence type="predicted"/>
<comment type="caution">
    <text evidence="1">The sequence shown here is derived from an EMBL/GenBank/DDBJ whole genome shotgun (WGS) entry which is preliminary data.</text>
</comment>
<dbReference type="Proteomes" id="UP001604043">
    <property type="component" value="Unassembled WGS sequence"/>
</dbReference>
<organism evidence="1 2">
    <name type="scientific">Xanthobacter aminoxidans</name>
    <dbReference type="NCBI Taxonomy" id="186280"/>
    <lineage>
        <taxon>Bacteria</taxon>
        <taxon>Pseudomonadati</taxon>
        <taxon>Pseudomonadota</taxon>
        <taxon>Alphaproteobacteria</taxon>
        <taxon>Hyphomicrobiales</taxon>
        <taxon>Xanthobacteraceae</taxon>
        <taxon>Xanthobacter</taxon>
    </lineage>
</organism>
<sequence>MSATHRQNRVTPLGMFEAVPARGLLMGNRGNLRRRDGTQKIWHARGWVCCVTSFRGRRIDLDDPRRYTPLFFMDEAVALAAGHRPCGECRHADYQAFKQAWRRAFAIPDDAPLHAGDMDKALHKARIARGHQVTHVAALRDLPAGTFVALDERPGEAFLVEAGALHRWSHAGYGAPVPIPDTDATVLTPRPTVAVLRAGYAPRMAARG</sequence>
<gene>
    <name evidence="1" type="ORF">V5F30_16370</name>
</gene>
<evidence type="ECO:0000313" key="2">
    <source>
        <dbReference type="Proteomes" id="UP001604043"/>
    </source>
</evidence>
<protein>
    <submittedName>
        <fullName evidence="1">Uncharacterized protein</fullName>
    </submittedName>
</protein>